<gene>
    <name evidence="1" type="ORF">HMPREF9080_01236</name>
</gene>
<organism evidence="1 2">
    <name type="scientific">Cardiobacterium valvarum F0432</name>
    <dbReference type="NCBI Taxonomy" id="797473"/>
    <lineage>
        <taxon>Bacteria</taxon>
        <taxon>Pseudomonadati</taxon>
        <taxon>Pseudomonadota</taxon>
        <taxon>Gammaproteobacteria</taxon>
        <taxon>Cardiobacteriales</taxon>
        <taxon>Cardiobacteriaceae</taxon>
        <taxon>Cardiobacterium</taxon>
    </lineage>
</organism>
<dbReference type="Proteomes" id="UP000004750">
    <property type="component" value="Unassembled WGS sequence"/>
</dbReference>
<dbReference type="STRING" id="797473.HMPREF9080_01236"/>
<dbReference type="HOGENOM" id="CLU_2732606_0_0_6"/>
<name>G9ZEQ6_9GAMM</name>
<evidence type="ECO:0000313" key="1">
    <source>
        <dbReference type="EMBL" id="EHM54525.1"/>
    </source>
</evidence>
<comment type="caution">
    <text evidence="1">The sequence shown here is derived from an EMBL/GenBank/DDBJ whole genome shotgun (WGS) entry which is preliminary data.</text>
</comment>
<proteinExistence type="predicted"/>
<dbReference type="AlphaFoldDB" id="G9ZEQ6"/>
<evidence type="ECO:0008006" key="3">
    <source>
        <dbReference type="Google" id="ProtNLM"/>
    </source>
</evidence>
<dbReference type="EMBL" id="AGCM01000068">
    <property type="protein sequence ID" value="EHM54525.1"/>
    <property type="molecule type" value="Genomic_DNA"/>
</dbReference>
<reference evidence="1 2" key="1">
    <citation type="submission" date="2011-08" db="EMBL/GenBank/DDBJ databases">
        <authorList>
            <person name="Weinstock G."/>
            <person name="Sodergren E."/>
            <person name="Clifton S."/>
            <person name="Fulton L."/>
            <person name="Fulton B."/>
            <person name="Courtney L."/>
            <person name="Fronick C."/>
            <person name="Harrison M."/>
            <person name="Strong C."/>
            <person name="Farmer C."/>
            <person name="Delahaunty K."/>
            <person name="Markovic C."/>
            <person name="Hall O."/>
            <person name="Minx P."/>
            <person name="Tomlinson C."/>
            <person name="Mitreva M."/>
            <person name="Hou S."/>
            <person name="Chen J."/>
            <person name="Wollam A."/>
            <person name="Pepin K.H."/>
            <person name="Johnson M."/>
            <person name="Bhonagiri V."/>
            <person name="Zhang X."/>
            <person name="Suruliraj S."/>
            <person name="Warren W."/>
            <person name="Chinwalla A."/>
            <person name="Mardis E.R."/>
            <person name="Wilson R.K."/>
        </authorList>
    </citation>
    <scope>NUCLEOTIDE SEQUENCE [LARGE SCALE GENOMIC DNA]</scope>
    <source>
        <strain evidence="1 2">F0432</strain>
    </source>
</reference>
<accession>G9ZEQ6</accession>
<dbReference type="RefSeq" id="WP_006985254.1">
    <property type="nucleotide sequence ID" value="NZ_JH417919.1"/>
</dbReference>
<protein>
    <recommendedName>
        <fullName evidence="3">Toxin-antitoxin system, antitoxin component, ribbon-helix-helix domain protein</fullName>
    </recommendedName>
</protein>
<evidence type="ECO:0000313" key="2">
    <source>
        <dbReference type="Proteomes" id="UP000004750"/>
    </source>
</evidence>
<sequence>MEPKTYINSYGLVFDSQEELEAWDAYVEERLAKARQSPTISHEEMQERFRLLEEKIRDAERNYKTVPHTLV</sequence>